<feature type="chain" id="PRO_5017080368" description="Signal peptidase" evidence="2">
    <location>
        <begin position="26"/>
        <end position="71"/>
    </location>
</feature>
<protein>
    <recommendedName>
        <fullName evidence="5">Signal peptidase</fullName>
    </recommendedName>
</protein>
<dbReference type="EMBL" id="CP031188">
    <property type="protein sequence ID" value="AXG73853.1"/>
    <property type="molecule type" value="Genomic_DNA"/>
</dbReference>
<sequence length="71" mass="7908">MLKQKKLNCFLLLLLYLFNTSIVFGQSVDPDGPEGPPPAPINEYLLLLVGVGIVFSWYVLKKNSSVIIDNN</sequence>
<organism evidence="3 4">
    <name type="scientific">Flavobacterium arcticum</name>
    <dbReference type="NCBI Taxonomy" id="1784713"/>
    <lineage>
        <taxon>Bacteria</taxon>
        <taxon>Pseudomonadati</taxon>
        <taxon>Bacteroidota</taxon>
        <taxon>Flavobacteriia</taxon>
        <taxon>Flavobacteriales</taxon>
        <taxon>Flavobacteriaceae</taxon>
        <taxon>Flavobacterium</taxon>
    </lineage>
</organism>
<evidence type="ECO:0008006" key="5">
    <source>
        <dbReference type="Google" id="ProtNLM"/>
    </source>
</evidence>
<accession>A0A345HB93</accession>
<dbReference type="KEGG" id="fat:DVK85_06210"/>
<evidence type="ECO:0000256" key="1">
    <source>
        <dbReference type="SAM" id="Phobius"/>
    </source>
</evidence>
<feature type="transmembrane region" description="Helical" evidence="1">
    <location>
        <begin position="41"/>
        <end position="60"/>
    </location>
</feature>
<proteinExistence type="predicted"/>
<evidence type="ECO:0000313" key="3">
    <source>
        <dbReference type="EMBL" id="AXG73853.1"/>
    </source>
</evidence>
<keyword evidence="1" id="KW-0812">Transmembrane</keyword>
<dbReference type="AlphaFoldDB" id="A0A345HB93"/>
<dbReference type="RefSeq" id="WP_114677612.1">
    <property type="nucleotide sequence ID" value="NZ_CP031188.1"/>
</dbReference>
<reference evidence="3 4" key="1">
    <citation type="submission" date="2018-07" db="EMBL/GenBank/DDBJ databases">
        <title>Complete genome sequence of Flavobacterium arcticum type strain SM1502T.</title>
        <authorList>
            <person name="Li Y."/>
            <person name="Li D.-D."/>
        </authorList>
    </citation>
    <scope>NUCLEOTIDE SEQUENCE [LARGE SCALE GENOMIC DNA]</scope>
    <source>
        <strain evidence="3 4">SM1502</strain>
    </source>
</reference>
<keyword evidence="4" id="KW-1185">Reference proteome</keyword>
<evidence type="ECO:0000256" key="2">
    <source>
        <dbReference type="SAM" id="SignalP"/>
    </source>
</evidence>
<gene>
    <name evidence="3" type="ORF">DVK85_06210</name>
</gene>
<keyword evidence="1" id="KW-0472">Membrane</keyword>
<feature type="signal peptide" evidence="2">
    <location>
        <begin position="1"/>
        <end position="25"/>
    </location>
</feature>
<dbReference type="Proteomes" id="UP000253951">
    <property type="component" value="Chromosome"/>
</dbReference>
<name>A0A345HB93_9FLAO</name>
<keyword evidence="2" id="KW-0732">Signal</keyword>
<evidence type="ECO:0000313" key="4">
    <source>
        <dbReference type="Proteomes" id="UP000253951"/>
    </source>
</evidence>
<keyword evidence="1" id="KW-1133">Transmembrane helix</keyword>